<reference evidence="2" key="1">
    <citation type="journal article" date="2019" name="Int. J. Syst. Evol. Microbiol.">
        <title>The Global Catalogue of Microorganisms (GCM) 10K type strain sequencing project: providing services to taxonomists for standard genome sequencing and annotation.</title>
        <authorList>
            <consortium name="The Broad Institute Genomics Platform"/>
            <consortium name="The Broad Institute Genome Sequencing Center for Infectious Disease"/>
            <person name="Wu L."/>
            <person name="Ma J."/>
        </authorList>
    </citation>
    <scope>NUCLEOTIDE SEQUENCE [LARGE SCALE GENOMIC DNA]</scope>
    <source>
        <strain evidence="2">IBRC-M 10703</strain>
    </source>
</reference>
<protein>
    <recommendedName>
        <fullName evidence="3">YfhD family protein</fullName>
    </recommendedName>
</protein>
<evidence type="ECO:0000313" key="1">
    <source>
        <dbReference type="EMBL" id="MFC4023284.1"/>
    </source>
</evidence>
<name>A0ABV8GTS1_9BACI</name>
<dbReference type="EMBL" id="JBHSAO010000002">
    <property type="protein sequence ID" value="MFC4023284.1"/>
    <property type="molecule type" value="Genomic_DNA"/>
</dbReference>
<evidence type="ECO:0000313" key="2">
    <source>
        <dbReference type="Proteomes" id="UP001595772"/>
    </source>
</evidence>
<organism evidence="1 2">
    <name type="scientific">Oceanobacillus longus</name>
    <dbReference type="NCBI Taxonomy" id="930120"/>
    <lineage>
        <taxon>Bacteria</taxon>
        <taxon>Bacillati</taxon>
        <taxon>Bacillota</taxon>
        <taxon>Bacilli</taxon>
        <taxon>Bacillales</taxon>
        <taxon>Bacillaceae</taxon>
        <taxon>Oceanobacillus</taxon>
    </lineage>
</organism>
<sequence>MTLKEDKPKKEFFNLPKDAKLEFDLEDEEKAEKDQAVEKVFEKMNEKYSK</sequence>
<evidence type="ECO:0008006" key="3">
    <source>
        <dbReference type="Google" id="ProtNLM"/>
    </source>
</evidence>
<gene>
    <name evidence="1" type="ORF">ACFOUV_05545</name>
</gene>
<comment type="caution">
    <text evidence="1">The sequence shown here is derived from an EMBL/GenBank/DDBJ whole genome shotgun (WGS) entry which is preliminary data.</text>
</comment>
<dbReference type="Proteomes" id="UP001595772">
    <property type="component" value="Unassembled WGS sequence"/>
</dbReference>
<proteinExistence type="predicted"/>
<dbReference type="RefSeq" id="WP_379495793.1">
    <property type="nucleotide sequence ID" value="NZ_JBHSAO010000002.1"/>
</dbReference>
<keyword evidence="2" id="KW-1185">Reference proteome</keyword>
<accession>A0ABV8GTS1</accession>